<evidence type="ECO:0000313" key="4">
    <source>
        <dbReference type="Proteomes" id="UP000006039"/>
    </source>
</evidence>
<feature type="compositionally biased region" description="Basic and acidic residues" evidence="1">
    <location>
        <begin position="105"/>
        <end position="115"/>
    </location>
</feature>
<feature type="compositionally biased region" description="Acidic residues" evidence="1">
    <location>
        <begin position="210"/>
        <end position="224"/>
    </location>
</feature>
<evidence type="ECO:0000313" key="3">
    <source>
        <dbReference type="EnsemblFungi" id="EJT73192"/>
    </source>
</evidence>
<dbReference type="eggNOG" id="ENOG502R0ZJ">
    <property type="taxonomic scope" value="Eukaryota"/>
</dbReference>
<reference evidence="3" key="4">
    <citation type="journal article" date="2015" name="G3 (Bethesda)">
        <title>Genome sequences of three phytopathogenic species of the Magnaporthaceae family of fungi.</title>
        <authorList>
            <person name="Okagaki L.H."/>
            <person name="Nunes C.C."/>
            <person name="Sailsbery J."/>
            <person name="Clay B."/>
            <person name="Brown D."/>
            <person name="John T."/>
            <person name="Oh Y."/>
            <person name="Young N."/>
            <person name="Fitzgerald M."/>
            <person name="Haas B.J."/>
            <person name="Zeng Q."/>
            <person name="Young S."/>
            <person name="Adiconis X."/>
            <person name="Fan L."/>
            <person name="Levin J.Z."/>
            <person name="Mitchell T.K."/>
            <person name="Okubara P.A."/>
            <person name="Farman M.L."/>
            <person name="Kohn L.M."/>
            <person name="Birren B."/>
            <person name="Ma L.-J."/>
            <person name="Dean R.A."/>
        </authorList>
    </citation>
    <scope>NUCLEOTIDE SEQUENCE</scope>
    <source>
        <strain evidence="3">R3-111a-1</strain>
    </source>
</reference>
<name>J3P957_GAET3</name>
<dbReference type="RefSeq" id="XP_009226166.1">
    <property type="nucleotide sequence ID" value="XM_009227902.1"/>
</dbReference>
<dbReference type="Proteomes" id="UP000006039">
    <property type="component" value="Unassembled WGS sequence"/>
</dbReference>
<dbReference type="AlphaFoldDB" id="J3P957"/>
<dbReference type="VEuPathDB" id="FungiDB:GGTG_10041"/>
<feature type="compositionally biased region" description="Polar residues" evidence="1">
    <location>
        <begin position="69"/>
        <end position="79"/>
    </location>
</feature>
<dbReference type="EnsemblFungi" id="EJT73192">
    <property type="protein sequence ID" value="EJT73192"/>
    <property type="gene ID" value="GGTG_10041"/>
</dbReference>
<gene>
    <name evidence="3" type="primary">20350499</name>
    <name evidence="2" type="ORF">GGTG_10041</name>
</gene>
<accession>J3P957</accession>
<reference evidence="4" key="1">
    <citation type="submission" date="2010-07" db="EMBL/GenBank/DDBJ databases">
        <title>The genome sequence of Gaeumannomyces graminis var. tritici strain R3-111a-1.</title>
        <authorList>
            <consortium name="The Broad Institute Genome Sequencing Platform"/>
            <person name="Ma L.-J."/>
            <person name="Dead R."/>
            <person name="Young S."/>
            <person name="Zeng Q."/>
            <person name="Koehrsen M."/>
            <person name="Alvarado L."/>
            <person name="Berlin A."/>
            <person name="Chapman S.B."/>
            <person name="Chen Z."/>
            <person name="Freedman E."/>
            <person name="Gellesch M."/>
            <person name="Goldberg J."/>
            <person name="Griggs A."/>
            <person name="Gujja S."/>
            <person name="Heilman E.R."/>
            <person name="Heiman D."/>
            <person name="Hepburn T."/>
            <person name="Howarth C."/>
            <person name="Jen D."/>
            <person name="Larson L."/>
            <person name="Mehta T."/>
            <person name="Neiman D."/>
            <person name="Pearson M."/>
            <person name="Roberts A."/>
            <person name="Saif S."/>
            <person name="Shea T."/>
            <person name="Shenoy N."/>
            <person name="Sisk P."/>
            <person name="Stolte C."/>
            <person name="Sykes S."/>
            <person name="Walk T."/>
            <person name="White J."/>
            <person name="Yandava C."/>
            <person name="Haas B."/>
            <person name="Nusbaum C."/>
            <person name="Birren B."/>
        </authorList>
    </citation>
    <scope>NUCLEOTIDE SEQUENCE [LARGE SCALE GENOMIC DNA]</scope>
    <source>
        <strain evidence="4">R3-111a-1</strain>
    </source>
</reference>
<evidence type="ECO:0000313" key="2">
    <source>
        <dbReference type="EMBL" id="EJT73192.1"/>
    </source>
</evidence>
<evidence type="ECO:0000256" key="1">
    <source>
        <dbReference type="SAM" id="MobiDB-lite"/>
    </source>
</evidence>
<dbReference type="GeneID" id="20350499"/>
<sequence length="422" mass="45402">MVSKRIANALARAAIGTKPNRNITSFFSRRPAPVAPVAAVPAPAAPAAALAVPAAPSGIEINLDEPIQPSLSSGRVTRSQAKKLDSPSDKSLVPSPPSGRSTGSRVKEIDSDDKPLVPALGRRTPKKLESSSAKSLLPTPSSGPSTRFRAKLPERDSDDETLVPPRVSVRATRSRGREPSVASGNKSGADKSPTSAPARSVPVHGNDEASPSDDEDASPSDDEDRLAFGPRYNFKKAQRFAEQVDVDKARFETTPLSDRMRAWAMGEPIDIWEPISRQPAVPGRNFIPFVLPFRDDDNVVGWELCARQNGTNLRFLSLPSADGNPYTQREAMFLCSKLVEALQVWPDINDITSPVTTGRRTVPRNGSSAIGALASAAHRVVFLNRTPIVFYAGSIVVGARKGFRLMISLLHPDTLVSSLRKK</sequence>
<protein>
    <submittedName>
        <fullName evidence="2 3">Uncharacterized protein</fullName>
    </submittedName>
</protein>
<keyword evidence="4" id="KW-1185">Reference proteome</keyword>
<dbReference type="HOGENOM" id="CLU_650596_0_0_1"/>
<feature type="region of interest" description="Disordered" evidence="1">
    <location>
        <begin position="64"/>
        <end position="227"/>
    </location>
</feature>
<organism evidence="2">
    <name type="scientific">Gaeumannomyces tritici (strain R3-111a-1)</name>
    <name type="common">Wheat and barley take-all root rot fungus</name>
    <name type="synonym">Gaeumannomyces graminis var. tritici</name>
    <dbReference type="NCBI Taxonomy" id="644352"/>
    <lineage>
        <taxon>Eukaryota</taxon>
        <taxon>Fungi</taxon>
        <taxon>Dikarya</taxon>
        <taxon>Ascomycota</taxon>
        <taxon>Pezizomycotina</taxon>
        <taxon>Sordariomycetes</taxon>
        <taxon>Sordariomycetidae</taxon>
        <taxon>Magnaporthales</taxon>
        <taxon>Magnaporthaceae</taxon>
        <taxon>Gaeumannomyces</taxon>
    </lineage>
</organism>
<reference evidence="2" key="2">
    <citation type="submission" date="2010-07" db="EMBL/GenBank/DDBJ databases">
        <authorList>
            <consortium name="The Broad Institute Genome Sequencing Platform"/>
            <consortium name="Broad Institute Genome Sequencing Center for Infectious Disease"/>
            <person name="Ma L.-J."/>
            <person name="Dead R."/>
            <person name="Young S."/>
            <person name="Zeng Q."/>
            <person name="Koehrsen M."/>
            <person name="Alvarado L."/>
            <person name="Berlin A."/>
            <person name="Chapman S.B."/>
            <person name="Chen Z."/>
            <person name="Freedman E."/>
            <person name="Gellesch M."/>
            <person name="Goldberg J."/>
            <person name="Griggs A."/>
            <person name="Gujja S."/>
            <person name="Heilman E.R."/>
            <person name="Heiman D."/>
            <person name="Hepburn T."/>
            <person name="Howarth C."/>
            <person name="Jen D."/>
            <person name="Larson L."/>
            <person name="Mehta T."/>
            <person name="Neiman D."/>
            <person name="Pearson M."/>
            <person name="Roberts A."/>
            <person name="Saif S."/>
            <person name="Shea T."/>
            <person name="Shenoy N."/>
            <person name="Sisk P."/>
            <person name="Stolte C."/>
            <person name="Sykes S."/>
            <person name="Walk T."/>
            <person name="White J."/>
            <person name="Yandava C."/>
            <person name="Haas B."/>
            <person name="Nusbaum C."/>
            <person name="Birren B."/>
        </authorList>
    </citation>
    <scope>NUCLEOTIDE SEQUENCE</scope>
    <source>
        <strain evidence="2">R3-111a-1</strain>
    </source>
</reference>
<feature type="compositionally biased region" description="Low complexity" evidence="1">
    <location>
        <begin position="130"/>
        <end position="146"/>
    </location>
</feature>
<feature type="compositionally biased region" description="Polar residues" evidence="1">
    <location>
        <begin position="182"/>
        <end position="197"/>
    </location>
</feature>
<reference evidence="3" key="5">
    <citation type="submission" date="2018-04" db="UniProtKB">
        <authorList>
            <consortium name="EnsemblFungi"/>
        </authorList>
    </citation>
    <scope>IDENTIFICATION</scope>
    <source>
        <strain evidence="3">R3-111a-1</strain>
    </source>
</reference>
<dbReference type="OrthoDB" id="5106343at2759"/>
<reference evidence="2" key="3">
    <citation type="submission" date="2010-09" db="EMBL/GenBank/DDBJ databases">
        <title>Annotation of Gaeumannomyces graminis var. tritici R3-111a-1.</title>
        <authorList>
            <consortium name="The Broad Institute Genome Sequencing Platform"/>
            <person name="Ma L.-J."/>
            <person name="Dead R."/>
            <person name="Young S.K."/>
            <person name="Zeng Q."/>
            <person name="Gargeya S."/>
            <person name="Fitzgerald M."/>
            <person name="Haas B."/>
            <person name="Abouelleil A."/>
            <person name="Alvarado L."/>
            <person name="Arachchi H.M."/>
            <person name="Berlin A."/>
            <person name="Brown A."/>
            <person name="Chapman S.B."/>
            <person name="Chen Z."/>
            <person name="Dunbar C."/>
            <person name="Freedman E."/>
            <person name="Gearin G."/>
            <person name="Gellesch M."/>
            <person name="Goldberg J."/>
            <person name="Griggs A."/>
            <person name="Gujja S."/>
            <person name="Heiman D."/>
            <person name="Howarth C."/>
            <person name="Larson L."/>
            <person name="Lui A."/>
            <person name="MacDonald P.J.P."/>
            <person name="Mehta T."/>
            <person name="Montmayeur A."/>
            <person name="Murphy C."/>
            <person name="Neiman D."/>
            <person name="Pearson M."/>
            <person name="Priest M."/>
            <person name="Roberts A."/>
            <person name="Saif S."/>
            <person name="Shea T."/>
            <person name="Shenoy N."/>
            <person name="Sisk P."/>
            <person name="Stolte C."/>
            <person name="Sykes S."/>
            <person name="Yandava C."/>
            <person name="Wortman J."/>
            <person name="Nusbaum C."/>
            <person name="Birren B."/>
        </authorList>
    </citation>
    <scope>NUCLEOTIDE SEQUENCE</scope>
    <source>
        <strain evidence="2">R3-111a-1</strain>
    </source>
</reference>
<dbReference type="EMBL" id="GL385399">
    <property type="protein sequence ID" value="EJT73192.1"/>
    <property type="molecule type" value="Genomic_DNA"/>
</dbReference>
<proteinExistence type="predicted"/>